<evidence type="ECO:0000256" key="1">
    <source>
        <dbReference type="ARBA" id="ARBA00004141"/>
    </source>
</evidence>
<evidence type="ECO:0000256" key="3">
    <source>
        <dbReference type="ARBA" id="ARBA00022461"/>
    </source>
</evidence>
<dbReference type="InterPro" id="IPR001873">
    <property type="entry name" value="ENaC"/>
</dbReference>
<evidence type="ECO:0000256" key="12">
    <source>
        <dbReference type="SAM" id="Phobius"/>
    </source>
</evidence>
<evidence type="ECO:0000256" key="6">
    <source>
        <dbReference type="ARBA" id="ARBA00023053"/>
    </source>
</evidence>
<evidence type="ECO:0000256" key="5">
    <source>
        <dbReference type="ARBA" id="ARBA00022989"/>
    </source>
</evidence>
<comment type="similarity">
    <text evidence="11">Belongs to the amiloride-sensitive sodium channel (TC 1.A.6) family.</text>
</comment>
<keyword evidence="14" id="KW-1185">Reference proteome</keyword>
<keyword evidence="7 11" id="KW-0406">Ion transport</keyword>
<keyword evidence="6" id="KW-0915">Sodium</keyword>
<evidence type="ECO:0000313" key="14">
    <source>
        <dbReference type="Proteomes" id="UP001158576"/>
    </source>
</evidence>
<dbReference type="EMBL" id="OU015566">
    <property type="protein sequence ID" value="CAG5104211.1"/>
    <property type="molecule type" value="Genomic_DNA"/>
</dbReference>
<feature type="transmembrane region" description="Helical" evidence="12">
    <location>
        <begin position="302"/>
        <end position="325"/>
    </location>
</feature>
<reference evidence="13 14" key="1">
    <citation type="submission" date="2021-04" db="EMBL/GenBank/DDBJ databases">
        <authorList>
            <person name="Bliznina A."/>
        </authorList>
    </citation>
    <scope>NUCLEOTIDE SEQUENCE [LARGE SCALE GENOMIC DNA]</scope>
</reference>
<comment type="subcellular location">
    <subcellularLocation>
        <location evidence="1">Membrane</location>
        <topology evidence="1">Multi-pass membrane protein</topology>
    </subcellularLocation>
</comment>
<evidence type="ECO:0000256" key="8">
    <source>
        <dbReference type="ARBA" id="ARBA00023136"/>
    </source>
</evidence>
<keyword evidence="3 11" id="KW-0894">Sodium channel</keyword>
<keyword evidence="10 11" id="KW-0407">Ion channel</keyword>
<keyword evidence="9 11" id="KW-0739">Sodium transport</keyword>
<evidence type="ECO:0000256" key="10">
    <source>
        <dbReference type="ARBA" id="ARBA00023303"/>
    </source>
</evidence>
<organism evidence="13 14">
    <name type="scientific">Oikopleura dioica</name>
    <name type="common">Tunicate</name>
    <dbReference type="NCBI Taxonomy" id="34765"/>
    <lineage>
        <taxon>Eukaryota</taxon>
        <taxon>Metazoa</taxon>
        <taxon>Chordata</taxon>
        <taxon>Tunicata</taxon>
        <taxon>Appendicularia</taxon>
        <taxon>Copelata</taxon>
        <taxon>Oikopleuridae</taxon>
        <taxon>Oikopleura</taxon>
    </lineage>
</organism>
<dbReference type="Pfam" id="PF00858">
    <property type="entry name" value="ASC"/>
    <property type="match status" value="2"/>
</dbReference>
<evidence type="ECO:0000256" key="2">
    <source>
        <dbReference type="ARBA" id="ARBA00022448"/>
    </source>
</evidence>
<sequence length="360" mass="41649">MGASQVRKYLRYRTSFVKQTGEADARFPKLQICSSSLHSRKKIKENYPYLPKLALDEFYGKSVNMYAARRHHHEADFNISTIKLSRNLNWTMLDSIDLREFISSTTPEYFIATCKIELFDCRTFWRQVQTFHGSCIALNVTEALWQHYFLQTGDSKSMEEFEKSFSETLKYWSNVRLTLAFNRTDVTNGWSAIKWPLFLQLAHDDEEYASSNTYAMTEDLIPVLKVVTTEIELLGHPFSECISESKTKQIYAVKINPEDTELVSIDEPGMSLVSINLDLKKPPYDKNVEIPKYKIEDLMADIGGMLTLFLGLTMVEIGQGLIFCIKKAIKKISRRRKKNKVLFSMRDGQKSNVQIHVKKI</sequence>
<protein>
    <submittedName>
        <fullName evidence="13">Oidioi.mRNA.OKI2018_I69.chr1.g1145.t1.cds</fullName>
    </submittedName>
</protein>
<evidence type="ECO:0000313" key="13">
    <source>
        <dbReference type="EMBL" id="CAG5104211.1"/>
    </source>
</evidence>
<dbReference type="Proteomes" id="UP001158576">
    <property type="component" value="Chromosome 1"/>
</dbReference>
<keyword evidence="5 12" id="KW-1133">Transmembrane helix</keyword>
<evidence type="ECO:0000256" key="11">
    <source>
        <dbReference type="RuleBase" id="RU000679"/>
    </source>
</evidence>
<gene>
    <name evidence="13" type="ORF">OKIOD_LOCUS9910</name>
</gene>
<proteinExistence type="inferred from homology"/>
<keyword evidence="8 12" id="KW-0472">Membrane</keyword>
<keyword evidence="2 11" id="KW-0813">Transport</keyword>
<evidence type="ECO:0000256" key="4">
    <source>
        <dbReference type="ARBA" id="ARBA00022692"/>
    </source>
</evidence>
<accession>A0ABN7SS20</accession>
<name>A0ABN7SS20_OIKDI</name>
<keyword evidence="4 11" id="KW-0812">Transmembrane</keyword>
<dbReference type="Gene3D" id="1.10.287.770">
    <property type="entry name" value="YojJ-like"/>
    <property type="match status" value="1"/>
</dbReference>
<evidence type="ECO:0000256" key="9">
    <source>
        <dbReference type="ARBA" id="ARBA00023201"/>
    </source>
</evidence>
<evidence type="ECO:0000256" key="7">
    <source>
        <dbReference type="ARBA" id="ARBA00023065"/>
    </source>
</evidence>